<proteinExistence type="predicted"/>
<name>A0A8J2M4C0_9BILA</name>
<evidence type="ECO:0000313" key="2">
    <source>
        <dbReference type="Proteomes" id="UP000746747"/>
    </source>
</evidence>
<gene>
    <name evidence="1" type="ORF">CJOHNSTONI_LOCUS4971</name>
</gene>
<dbReference type="EMBL" id="CAKAEH010001337">
    <property type="protein sequence ID" value="CAG9534875.1"/>
    <property type="molecule type" value="Genomic_DNA"/>
</dbReference>
<organism evidence="1 2">
    <name type="scientific">Cercopithifilaria johnstoni</name>
    <dbReference type="NCBI Taxonomy" id="2874296"/>
    <lineage>
        <taxon>Eukaryota</taxon>
        <taxon>Metazoa</taxon>
        <taxon>Ecdysozoa</taxon>
        <taxon>Nematoda</taxon>
        <taxon>Chromadorea</taxon>
        <taxon>Rhabditida</taxon>
        <taxon>Spirurina</taxon>
        <taxon>Spiruromorpha</taxon>
        <taxon>Filarioidea</taxon>
        <taxon>Onchocercidae</taxon>
        <taxon>Cercopithifilaria</taxon>
    </lineage>
</organism>
<reference evidence="1" key="1">
    <citation type="submission" date="2021-09" db="EMBL/GenBank/DDBJ databases">
        <authorList>
            <consortium name="Pathogen Informatics"/>
        </authorList>
    </citation>
    <scope>NUCLEOTIDE SEQUENCE</scope>
</reference>
<evidence type="ECO:0000313" key="1">
    <source>
        <dbReference type="EMBL" id="CAG9534875.1"/>
    </source>
</evidence>
<dbReference type="OrthoDB" id="5792814at2759"/>
<comment type="caution">
    <text evidence="1">The sequence shown here is derived from an EMBL/GenBank/DDBJ whole genome shotgun (WGS) entry which is preliminary data.</text>
</comment>
<keyword evidence="2" id="KW-1185">Reference proteome</keyword>
<protein>
    <submittedName>
        <fullName evidence="1">Uncharacterized protein</fullName>
    </submittedName>
</protein>
<accession>A0A8J2M4C0</accession>
<dbReference type="Proteomes" id="UP000746747">
    <property type="component" value="Unassembled WGS sequence"/>
</dbReference>
<sequence length="1318" mass="153684">MLRKSRSDSDKDIFESDEENLNSVIKKDVNGEKKIPKTKYVGQAMATKTNELQIAILREIAGEQKSVAVDGIGQLNAKKYPVLLREFLEKDNANKQDMSELISGKKIIQKESLRSVGQKVTINNNIMNVKSPTNGVFVVRVSIILISGVLRVRIRRIRTTQGILLMDSGSESESIEGAKVSDSMESEIEEGNVGESSGPRRPCYPAISNLEVISIITELMNFQYRKEYRIVFENVKDMKQYLGIKFLCNRYYFLLNNIFDIGTYLDNSSQAEIIFVKELYENIVRTVLLYSRMKGFLLLRCIIDNPSFPTAIYEKADVIREMSFLKSLYNEVRKSVCLKRQRGRKEFISCSFLFDVVKLIKKNETRKLLERGVIKTEESCDFFYPDLFTITADDVEQLYETDLAIITHFDLLTQYRFFKSSLHTAQRTLQTKPLVVTYANIRIQLSFFKLLARHIKTLDMENLDKLTDFKLSSEENRKDDCCYNILQAQEMIRSEFTMWKGARKLAQRICSQIIFYCETDWFWSEVVRIINVNQLPTTLIKAFRFLPTLTEYLVGRKEPKNKTSLNLYYFIKEFLMVIPHEEFIGRHYGFIIAQLCMSHESHSSILNPATVINRILIPNLKRPIRKICAAIVLGNLLQFRRVNIAWSFDYTAQDTKYYDDDNITSQTDEKVEVMQLIGAFYSQYTFPQRSTIRCTRYLFIDLVLSRLESRLNRLMTENSFTPNALRYLDELVAKKKFSWQADYYLSKILLRNLLTARVVKIPERPIDETNRQAWIEWIAKLFPITYAGVKSKPFFALAFLIDGYVNNLDLESAFVLHFDEIPEFSFIEFLILFKILMRSNKNSRITNFCRHSPENFGSNYDKSLREMVKWLFRVINRVQKSGGVNENAILKAKHRVLQWAEAYVANSKVIGTDDTRAILSLLKWKDEPGLKDDELDRGMNRLFYEVCHKCTLRTNDPVLEIIQQWSPCENILEDMEYYLNHIPPSRPSEVKVYNPTRLLLYKSTRPDELTPWEQCQFKKFLHETIDFQRLGGGSRMRNRARSGPGMYGYARPLYVWSVDGLKPMPYSSMKNDYEDVPSDLSKLNEKKNLPFDLQAEVGSVWLSGPSRYPEFTPQMLPKRHTSSQSVNIPIIRDEAYEIFRMQIAYDPFIPIRRNFDNELGFGASAANFRRNADTERRYSLPCDLSNLNLRTEKIVPGSSKPQVPMFKVQKQRFRTRQRRTQIKTTDVMKKAPIRRSNSRETDIKVERTLFHPFLENIGSCSICGLIDHAENFCPDTPNYSNLLNTLMPVTYKWMVKKEKSFENFHRQDSWGCFGDDDN</sequence>